<dbReference type="Pfam" id="PF01810">
    <property type="entry name" value="LysE"/>
    <property type="match status" value="1"/>
</dbReference>
<keyword evidence="2" id="KW-1003">Cell membrane</keyword>
<dbReference type="InterPro" id="IPR001123">
    <property type="entry name" value="LeuE-type"/>
</dbReference>
<dbReference type="GO" id="GO:0015171">
    <property type="term" value="F:amino acid transmembrane transporter activity"/>
    <property type="evidence" value="ECO:0007669"/>
    <property type="project" value="TreeGrafter"/>
</dbReference>
<evidence type="ECO:0000313" key="6">
    <source>
        <dbReference type="EMBL" id="RMT51731.1"/>
    </source>
</evidence>
<organism evidence="6 7">
    <name type="scientific">Pseudomonas syringae pv. solidagae</name>
    <dbReference type="NCBI Taxonomy" id="264458"/>
    <lineage>
        <taxon>Bacteria</taxon>
        <taxon>Pseudomonadati</taxon>
        <taxon>Pseudomonadota</taxon>
        <taxon>Gammaproteobacteria</taxon>
        <taxon>Pseudomonadales</taxon>
        <taxon>Pseudomonadaceae</taxon>
        <taxon>Pseudomonas</taxon>
        <taxon>Pseudomonas syringae</taxon>
    </lineage>
</organism>
<dbReference type="PANTHER" id="PTHR30086">
    <property type="entry name" value="ARGININE EXPORTER PROTEIN ARGO"/>
    <property type="match status" value="1"/>
</dbReference>
<dbReference type="AlphaFoldDB" id="A0A0Q0EME7"/>
<name>A0A0Q0EME7_PSESX</name>
<gene>
    <name evidence="6" type="ORF">ALP48_05130</name>
</gene>
<keyword evidence="5" id="KW-0472">Membrane</keyword>
<sequence>MRRARTTACSRTSVSLMRDDDYWFYLYRFNIESRHLNLLDGNVFMWQSYFNGLLIAAGLIMAIGSQNAFVLAQGLRREHHVSVAMLCIICDAILVAAGVFGLANVLAQNPTLLAVARWGGVLFLSWYGVQALRRACSKQSLEHGAAAGKRSRRTVLLSALAVTLLNPHVYLDTVLLIGSLGAQQSVPGAYVAGAASASLLWFSCLAIGAAWLAPWLARPATWRLLDVMVAVMMFSVAWQLIRSA</sequence>
<proteinExistence type="predicted"/>
<dbReference type="GO" id="GO:0005886">
    <property type="term" value="C:plasma membrane"/>
    <property type="evidence" value="ECO:0007669"/>
    <property type="project" value="UniProtKB-SubCell"/>
</dbReference>
<dbReference type="PANTHER" id="PTHR30086:SF20">
    <property type="entry name" value="ARGININE EXPORTER PROTEIN ARGO-RELATED"/>
    <property type="match status" value="1"/>
</dbReference>
<keyword evidence="3" id="KW-0812">Transmembrane</keyword>
<keyword evidence="4" id="KW-1133">Transmembrane helix</keyword>
<evidence type="ECO:0000313" key="7">
    <source>
        <dbReference type="Proteomes" id="UP000268096"/>
    </source>
</evidence>
<evidence type="ECO:0000256" key="4">
    <source>
        <dbReference type="ARBA" id="ARBA00022989"/>
    </source>
</evidence>
<evidence type="ECO:0000256" key="1">
    <source>
        <dbReference type="ARBA" id="ARBA00004651"/>
    </source>
</evidence>
<evidence type="ECO:0000256" key="5">
    <source>
        <dbReference type="ARBA" id="ARBA00023136"/>
    </source>
</evidence>
<dbReference type="Proteomes" id="UP000268096">
    <property type="component" value="Unassembled WGS sequence"/>
</dbReference>
<reference evidence="6 7" key="1">
    <citation type="submission" date="2018-08" db="EMBL/GenBank/DDBJ databases">
        <title>Recombination of ecologically and evolutionarily significant loci maintains genetic cohesion in the Pseudomonas syringae species complex.</title>
        <authorList>
            <person name="Dillon M."/>
            <person name="Thakur S."/>
            <person name="Almeida R.N.D."/>
            <person name="Weir B.S."/>
            <person name="Guttman D.S."/>
        </authorList>
    </citation>
    <scope>NUCLEOTIDE SEQUENCE [LARGE SCALE GENOMIC DNA]</scope>
    <source>
        <strain evidence="6 7">ICMP 16926</strain>
    </source>
</reference>
<dbReference type="EMBL" id="RBTH01000007">
    <property type="protein sequence ID" value="RMT51731.1"/>
    <property type="molecule type" value="Genomic_DNA"/>
</dbReference>
<comment type="caution">
    <text evidence="6">The sequence shown here is derived from an EMBL/GenBank/DDBJ whole genome shotgun (WGS) entry which is preliminary data.</text>
</comment>
<evidence type="ECO:0000256" key="2">
    <source>
        <dbReference type="ARBA" id="ARBA00022475"/>
    </source>
</evidence>
<comment type="subcellular location">
    <subcellularLocation>
        <location evidence="1">Cell membrane</location>
        <topology evidence="1">Multi-pass membrane protein</topology>
    </subcellularLocation>
</comment>
<evidence type="ECO:0000256" key="3">
    <source>
        <dbReference type="ARBA" id="ARBA00022692"/>
    </source>
</evidence>
<accession>A0A0Q0EME7</accession>
<protein>
    <submittedName>
        <fullName evidence="6">Lysine exporter protein</fullName>
    </submittedName>
</protein>